<dbReference type="PANTHER" id="PTHR43377">
    <property type="entry name" value="BILIVERDIN REDUCTASE A"/>
    <property type="match status" value="1"/>
</dbReference>
<proteinExistence type="predicted"/>
<protein>
    <submittedName>
        <fullName evidence="3">Gfo/Idh/MocA family oxidoreductase</fullName>
    </submittedName>
</protein>
<feature type="domain" description="GFO/IDH/MocA-like oxidoreductase" evidence="2">
    <location>
        <begin position="133"/>
        <end position="252"/>
    </location>
</feature>
<evidence type="ECO:0000313" key="4">
    <source>
        <dbReference type="EMBL" id="NSJ50188.1"/>
    </source>
</evidence>
<reference evidence="4" key="2">
    <citation type="submission" date="2020-02" db="EMBL/GenBank/DDBJ databases">
        <authorList>
            <person name="Littmann E."/>
            <person name="Sorbara M."/>
        </authorList>
    </citation>
    <scope>NUCLEOTIDE SEQUENCE</scope>
    <source>
        <strain evidence="4">MSK.1.17</strain>
    </source>
</reference>
<dbReference type="Proteomes" id="UP001299608">
    <property type="component" value="Unassembled WGS sequence"/>
</dbReference>
<dbReference type="Gene3D" id="3.30.360.10">
    <property type="entry name" value="Dihydrodipicolinate Reductase, domain 2"/>
    <property type="match status" value="1"/>
</dbReference>
<dbReference type="InterPro" id="IPR055170">
    <property type="entry name" value="GFO_IDH_MocA-like_dom"/>
</dbReference>
<name>A0AAW5C1T7_9FIRM</name>
<accession>A0AAW5C1T7</accession>
<gene>
    <name evidence="4" type="ORF">G5B36_15970</name>
    <name evidence="3" type="ORF">L0N08_21475</name>
</gene>
<comment type="caution">
    <text evidence="3">The sequence shown here is derived from an EMBL/GenBank/DDBJ whole genome shotgun (WGS) entry which is preliminary data.</text>
</comment>
<evidence type="ECO:0000313" key="6">
    <source>
        <dbReference type="Proteomes" id="UP001299608"/>
    </source>
</evidence>
<sequence>MKHKILLLGMGFWGRRWLELILKSEQCHLAGAAGSEDEMQEICADYGINPVITFTDFRKSIVQTDADIAVVVLPGVLHFEADRLALEKGMNLITEKPLAMDMEEAMELLRLKAQYPARRFMTSQNYRWRPHNQAIKRAIDHGMIGRMESILLEFRQQEDLQGYRAGLEMPLLQDVSIHHFDLIRFFTGADCKEAYCRVSRPSWSLYEGKPDTYAVFQMTNGVTVTYSGSWAARGKETSWDGNFTITGDKGCLTLDADGAVYFYKHERAEVVVLNTGRQQGEEILQPEMKNTEMEYGFHMFLDSLEQGDVPETSLEDNVKSFAMVMACLESAKQGMVVDCSELLRQYAR</sequence>
<dbReference type="GO" id="GO:0000166">
    <property type="term" value="F:nucleotide binding"/>
    <property type="evidence" value="ECO:0007669"/>
    <property type="project" value="InterPro"/>
</dbReference>
<evidence type="ECO:0000313" key="3">
    <source>
        <dbReference type="EMBL" id="MCG4748000.1"/>
    </source>
</evidence>
<dbReference type="Pfam" id="PF22725">
    <property type="entry name" value="GFO_IDH_MocA_C3"/>
    <property type="match status" value="1"/>
</dbReference>
<dbReference type="SUPFAM" id="SSF51735">
    <property type="entry name" value="NAD(P)-binding Rossmann-fold domains"/>
    <property type="match status" value="1"/>
</dbReference>
<dbReference type="EMBL" id="JAAITT010000023">
    <property type="protein sequence ID" value="NSJ50188.1"/>
    <property type="molecule type" value="Genomic_DNA"/>
</dbReference>
<dbReference type="InterPro" id="IPR051450">
    <property type="entry name" value="Gfo/Idh/MocA_Oxidoreductases"/>
</dbReference>
<dbReference type="EMBL" id="JAKNGE010000031">
    <property type="protein sequence ID" value="MCG4748000.1"/>
    <property type="molecule type" value="Genomic_DNA"/>
</dbReference>
<dbReference type="RefSeq" id="WP_165642485.1">
    <property type="nucleotide sequence ID" value="NZ_JAAITT010000023.1"/>
</dbReference>
<evidence type="ECO:0000313" key="5">
    <source>
        <dbReference type="Proteomes" id="UP000669239"/>
    </source>
</evidence>
<dbReference type="Proteomes" id="UP000669239">
    <property type="component" value="Unassembled WGS sequence"/>
</dbReference>
<feature type="domain" description="Gfo/Idh/MocA-like oxidoreductase N-terminal" evidence="1">
    <location>
        <begin position="4"/>
        <end position="115"/>
    </location>
</feature>
<reference evidence="3" key="3">
    <citation type="submission" date="2022-01" db="EMBL/GenBank/DDBJ databases">
        <title>Collection of gut derived symbiotic bacterial strains cultured from healthy donors.</title>
        <authorList>
            <person name="Lin H."/>
            <person name="Kohout C."/>
            <person name="Waligurski E."/>
            <person name="Pamer E.G."/>
        </authorList>
    </citation>
    <scope>NUCLEOTIDE SEQUENCE</scope>
    <source>
        <strain evidence="3">DFI.6.55</strain>
    </source>
</reference>
<evidence type="ECO:0000259" key="1">
    <source>
        <dbReference type="Pfam" id="PF01408"/>
    </source>
</evidence>
<dbReference type="InterPro" id="IPR000683">
    <property type="entry name" value="Gfo/Idh/MocA-like_OxRdtase_N"/>
</dbReference>
<dbReference type="Gene3D" id="3.40.50.720">
    <property type="entry name" value="NAD(P)-binding Rossmann-like Domain"/>
    <property type="match status" value="1"/>
</dbReference>
<organism evidence="3 6">
    <name type="scientific">Enterocloster aldenensis</name>
    <dbReference type="NCBI Taxonomy" id="358742"/>
    <lineage>
        <taxon>Bacteria</taxon>
        <taxon>Bacillati</taxon>
        <taxon>Bacillota</taxon>
        <taxon>Clostridia</taxon>
        <taxon>Lachnospirales</taxon>
        <taxon>Lachnospiraceae</taxon>
        <taxon>Enterocloster</taxon>
    </lineage>
</organism>
<reference evidence="4 5" key="1">
    <citation type="journal article" date="2020" name="Cell Host Microbe">
        <title>Functional and Genomic Variation between Human-Derived Isolates of Lachnospiraceae Reveals Inter- and Intra-Species Diversity.</title>
        <authorList>
            <person name="Sorbara M.T."/>
            <person name="Littmann E.R."/>
            <person name="Fontana E."/>
            <person name="Moody T.U."/>
            <person name="Kohout C.E."/>
            <person name="Gjonbalaj M."/>
            <person name="Eaton V."/>
            <person name="Seok R."/>
            <person name="Leiner I.M."/>
            <person name="Pamer E.G."/>
        </authorList>
    </citation>
    <scope>NUCLEOTIDE SEQUENCE [LARGE SCALE GENOMIC DNA]</scope>
    <source>
        <strain evidence="4 5">MSK.1.17</strain>
    </source>
</reference>
<dbReference type="InterPro" id="IPR036291">
    <property type="entry name" value="NAD(P)-bd_dom_sf"/>
</dbReference>
<dbReference type="Pfam" id="PF01408">
    <property type="entry name" value="GFO_IDH_MocA"/>
    <property type="match status" value="1"/>
</dbReference>
<dbReference type="AlphaFoldDB" id="A0AAW5C1T7"/>
<dbReference type="PANTHER" id="PTHR43377:SF1">
    <property type="entry name" value="BILIVERDIN REDUCTASE A"/>
    <property type="match status" value="1"/>
</dbReference>
<keyword evidence="5" id="KW-1185">Reference proteome</keyword>
<dbReference type="SUPFAM" id="SSF55347">
    <property type="entry name" value="Glyceraldehyde-3-phosphate dehydrogenase-like, C-terminal domain"/>
    <property type="match status" value="1"/>
</dbReference>
<evidence type="ECO:0000259" key="2">
    <source>
        <dbReference type="Pfam" id="PF22725"/>
    </source>
</evidence>